<dbReference type="Pfam" id="PF00218">
    <property type="entry name" value="IGPS"/>
    <property type="match status" value="1"/>
</dbReference>
<evidence type="ECO:0000256" key="2">
    <source>
        <dbReference type="ARBA" id="ARBA00004696"/>
    </source>
</evidence>
<evidence type="ECO:0000313" key="18">
    <source>
        <dbReference type="Proteomes" id="UP000092321"/>
    </source>
</evidence>
<dbReference type="NCBIfam" id="TIGR00566">
    <property type="entry name" value="trpG_papA"/>
    <property type="match status" value="1"/>
</dbReference>
<dbReference type="Gene3D" id="3.20.20.70">
    <property type="entry name" value="Aldolase class I"/>
    <property type="match status" value="1"/>
</dbReference>
<dbReference type="GO" id="GO:0000162">
    <property type="term" value="P:L-tryptophan biosynthetic process"/>
    <property type="evidence" value="ECO:0007669"/>
    <property type="project" value="UniProtKB-UniPathway"/>
</dbReference>
<comment type="catalytic activity">
    <reaction evidence="1">
        <text>1-(2-carboxyphenylamino)-1-deoxy-D-ribulose 5-phosphate + H(+) = (1S,2R)-1-C-(indol-3-yl)glycerol 3-phosphate + CO2 + H2O</text>
        <dbReference type="Rhea" id="RHEA:23476"/>
        <dbReference type="ChEBI" id="CHEBI:15377"/>
        <dbReference type="ChEBI" id="CHEBI:15378"/>
        <dbReference type="ChEBI" id="CHEBI:16526"/>
        <dbReference type="ChEBI" id="CHEBI:58613"/>
        <dbReference type="ChEBI" id="CHEBI:58866"/>
        <dbReference type="EC" id="4.1.1.48"/>
    </reaction>
</comment>
<dbReference type="SUPFAM" id="SSF51366">
    <property type="entry name" value="Ribulose-phoshate binding barrel"/>
    <property type="match status" value="1"/>
</dbReference>
<keyword evidence="18" id="KW-1185">Reference proteome</keyword>
<proteinExistence type="predicted"/>
<dbReference type="InterPro" id="IPR029062">
    <property type="entry name" value="Class_I_gatase-like"/>
</dbReference>
<protein>
    <recommendedName>
        <fullName evidence="7">Multifunctional tryptophan biosynthesis protein</fullName>
        <ecNumber evidence="6">4.1.1.48</ecNumber>
        <ecNumber evidence="5">4.1.3.27</ecNumber>
    </recommendedName>
</protein>
<dbReference type="GO" id="GO:0005829">
    <property type="term" value="C:cytosol"/>
    <property type="evidence" value="ECO:0007669"/>
    <property type="project" value="TreeGrafter"/>
</dbReference>
<evidence type="ECO:0000259" key="15">
    <source>
        <dbReference type="Pfam" id="PF00117"/>
    </source>
</evidence>
<comment type="pathway">
    <text evidence="3">Amino-acid biosynthesis; L-tryptophan biosynthesis; L-tryptophan from chorismate: step 1/5.</text>
</comment>
<keyword evidence="9" id="KW-0822">Tryptophan biosynthesis</keyword>
<feature type="domain" description="Indole-3-glycerol phosphate synthase" evidence="16">
    <location>
        <begin position="253"/>
        <end position="531"/>
    </location>
</feature>
<dbReference type="InterPro" id="IPR017926">
    <property type="entry name" value="GATASE"/>
</dbReference>
<dbReference type="CDD" id="cd00331">
    <property type="entry name" value="IGPS"/>
    <property type="match status" value="1"/>
</dbReference>
<dbReference type="OrthoDB" id="524799at2759"/>
<keyword evidence="12" id="KW-0456">Lyase</keyword>
<dbReference type="PANTHER" id="PTHR43418:SF4">
    <property type="entry name" value="MULTIFUNCTIONAL TRYPTOPHAN BIOSYNTHESIS PROTEIN"/>
    <property type="match status" value="1"/>
</dbReference>
<dbReference type="UniPathway" id="UPA00035">
    <property type="reaction ID" value="UER00043"/>
</dbReference>
<reference evidence="18" key="1">
    <citation type="journal article" date="2016" name="Proc. Natl. Acad. Sci. U.S.A.">
        <title>Comparative genomics of biotechnologically important yeasts.</title>
        <authorList>
            <person name="Riley R."/>
            <person name="Haridas S."/>
            <person name="Wolfe K.H."/>
            <person name="Lopes M.R."/>
            <person name="Hittinger C.T."/>
            <person name="Goeker M."/>
            <person name="Salamov A.A."/>
            <person name="Wisecaver J.H."/>
            <person name="Long T.M."/>
            <person name="Calvey C.H."/>
            <person name="Aerts A.L."/>
            <person name="Barry K.W."/>
            <person name="Choi C."/>
            <person name="Clum A."/>
            <person name="Coughlan A.Y."/>
            <person name="Deshpande S."/>
            <person name="Douglass A.P."/>
            <person name="Hanson S.J."/>
            <person name="Klenk H.-P."/>
            <person name="LaButti K.M."/>
            <person name="Lapidus A."/>
            <person name="Lindquist E.A."/>
            <person name="Lipzen A.M."/>
            <person name="Meier-Kolthoff J.P."/>
            <person name="Ohm R.A."/>
            <person name="Otillar R.P."/>
            <person name="Pangilinan J.L."/>
            <person name="Peng Y."/>
            <person name="Rokas A."/>
            <person name="Rosa C.A."/>
            <person name="Scheuner C."/>
            <person name="Sibirny A.A."/>
            <person name="Slot J.C."/>
            <person name="Stielow J.B."/>
            <person name="Sun H."/>
            <person name="Kurtzman C.P."/>
            <person name="Blackwell M."/>
            <person name="Grigoriev I.V."/>
            <person name="Jeffries T.W."/>
        </authorList>
    </citation>
    <scope>NUCLEOTIDE SEQUENCE [LARGE SCALE GENOMIC DNA]</scope>
    <source>
        <strain evidence="18">NRRL Y-1626</strain>
    </source>
</reference>
<dbReference type="GO" id="GO:0004049">
    <property type="term" value="F:anthranilate synthase activity"/>
    <property type="evidence" value="ECO:0007669"/>
    <property type="project" value="UniProtKB-EC"/>
</dbReference>
<dbReference type="EC" id="4.1.3.27" evidence="5"/>
<organism evidence="17 18">
    <name type="scientific">Hanseniaspora valbyensis NRRL Y-1626</name>
    <dbReference type="NCBI Taxonomy" id="766949"/>
    <lineage>
        <taxon>Eukaryota</taxon>
        <taxon>Fungi</taxon>
        <taxon>Dikarya</taxon>
        <taxon>Ascomycota</taxon>
        <taxon>Saccharomycotina</taxon>
        <taxon>Saccharomycetes</taxon>
        <taxon>Saccharomycodales</taxon>
        <taxon>Saccharomycodaceae</taxon>
        <taxon>Hanseniaspora</taxon>
    </lineage>
</organism>
<evidence type="ECO:0000256" key="5">
    <source>
        <dbReference type="ARBA" id="ARBA00012266"/>
    </source>
</evidence>
<dbReference type="InterPro" id="IPR011060">
    <property type="entry name" value="RibuloseP-bd_barrel"/>
</dbReference>
<keyword evidence="13" id="KW-0511">Multifunctional enzyme</keyword>
<dbReference type="CDD" id="cd01743">
    <property type="entry name" value="GATase1_Anthranilate_Synthase"/>
    <property type="match status" value="1"/>
</dbReference>
<keyword evidence="8" id="KW-0028">Amino-acid biosynthesis</keyword>
<dbReference type="PRINTS" id="PR00099">
    <property type="entry name" value="CPSGATASE"/>
</dbReference>
<evidence type="ECO:0000256" key="13">
    <source>
        <dbReference type="ARBA" id="ARBA00023268"/>
    </source>
</evidence>
<evidence type="ECO:0000256" key="9">
    <source>
        <dbReference type="ARBA" id="ARBA00022822"/>
    </source>
</evidence>
<dbReference type="FunFam" id="3.40.50.880:FF:000031">
    <property type="entry name" value="Multifunctional tryptophan biosynthesis protein"/>
    <property type="match status" value="1"/>
</dbReference>
<dbReference type="SUPFAM" id="SSF52317">
    <property type="entry name" value="Class I glutamine amidotransferase-like"/>
    <property type="match status" value="1"/>
</dbReference>
<evidence type="ECO:0000256" key="12">
    <source>
        <dbReference type="ARBA" id="ARBA00023239"/>
    </source>
</evidence>
<evidence type="ECO:0000256" key="10">
    <source>
        <dbReference type="ARBA" id="ARBA00022962"/>
    </source>
</evidence>
<dbReference type="PRINTS" id="PR00097">
    <property type="entry name" value="ANTSNTHASEII"/>
</dbReference>
<evidence type="ECO:0000256" key="7">
    <source>
        <dbReference type="ARBA" id="ARBA00018819"/>
    </source>
</evidence>
<evidence type="ECO:0000313" key="17">
    <source>
        <dbReference type="EMBL" id="OBA26011.1"/>
    </source>
</evidence>
<dbReference type="AlphaFoldDB" id="A0A1B7TB97"/>
<evidence type="ECO:0000256" key="1">
    <source>
        <dbReference type="ARBA" id="ARBA00001633"/>
    </source>
</evidence>
<evidence type="ECO:0000256" key="8">
    <source>
        <dbReference type="ARBA" id="ARBA00022605"/>
    </source>
</evidence>
<dbReference type="GO" id="GO:0004425">
    <property type="term" value="F:indole-3-glycerol-phosphate synthase activity"/>
    <property type="evidence" value="ECO:0007669"/>
    <property type="project" value="UniProtKB-EC"/>
</dbReference>
<comment type="subunit">
    <text evidence="4">Tetramer of two components I and two components II.</text>
</comment>
<accession>A0A1B7TB97</accession>
<dbReference type="InterPro" id="IPR013785">
    <property type="entry name" value="Aldolase_TIM"/>
</dbReference>
<dbReference type="PANTHER" id="PTHR43418">
    <property type="entry name" value="MULTIFUNCTIONAL TRYPTOPHAN BIOSYNTHESIS PROTEIN-RELATED"/>
    <property type="match status" value="1"/>
</dbReference>
<evidence type="ECO:0000256" key="4">
    <source>
        <dbReference type="ARBA" id="ARBA00011743"/>
    </source>
</evidence>
<comment type="caution">
    <text evidence="17">The sequence shown here is derived from an EMBL/GenBank/DDBJ whole genome shotgun (WGS) entry which is preliminary data.</text>
</comment>
<evidence type="ECO:0000256" key="6">
    <source>
        <dbReference type="ARBA" id="ARBA00012362"/>
    </source>
</evidence>
<evidence type="ECO:0000256" key="14">
    <source>
        <dbReference type="ARBA" id="ARBA00047683"/>
    </source>
</evidence>
<dbReference type="InterPro" id="IPR006221">
    <property type="entry name" value="TrpG/PapA_dom"/>
</dbReference>
<dbReference type="PRINTS" id="PR00096">
    <property type="entry name" value="GATASE"/>
</dbReference>
<name>A0A1B7TB97_9ASCO</name>
<sequence length="533" mass="60664">MSDLIVDNSLLASRDSSNLSEFKDTTVLLIDNYDSFTWNIYEYIIQQNVKDCKVVRNDKITIPEIQELNPDIIVISPGPGHPITDSGICCDVINFFKGVKPIFGVCMGQECIIQLFGGEIVYAGEIVHGKTSTIKHDQLGCFKGITQGIACTRYHSLAAEKSSIPECFDITALTEESHVVMGVRHKEYIIEGVQFHPESILTEQGHLMIRNMLRYKGFGTWNDFYKGKIDMRESTPSLDAIMEKNSSAKESILDKIFSKRREDYETIQQTPGLSLEDLKITYQFNKKNYERINLYERLTKSADKYNVFAEIKRASPSKGDINVSKNILEQAKSYADSKTTVISCLTEPHWFKGDLHDFRNIADFLKLNYSNSERPLLLRKDFIFSEYQILESVLSGADTVLLIVKMLSKQQLKQLYEYCISLQIEPLVEVANMDELKNLLELIPSVKCIGINNRDLHTFNVNMNISVEISNYLNSIYASKPEERPFIIALSGILHTEDAKIFKFEDSCIKGFLVGEGLMRTDDVSKFVSDLKK</sequence>
<keyword evidence="11" id="KW-0057">Aromatic amino acid biosynthesis</keyword>
<dbReference type="EC" id="4.1.1.48" evidence="6"/>
<gene>
    <name evidence="17" type="ORF">HANVADRAFT_53502</name>
</gene>
<dbReference type="PROSITE" id="PS51273">
    <property type="entry name" value="GATASE_TYPE_1"/>
    <property type="match status" value="1"/>
</dbReference>
<keyword evidence="10" id="KW-0315">Glutamine amidotransferase</keyword>
<comment type="catalytic activity">
    <reaction evidence="14">
        <text>chorismate + L-glutamine = anthranilate + pyruvate + L-glutamate + H(+)</text>
        <dbReference type="Rhea" id="RHEA:21732"/>
        <dbReference type="ChEBI" id="CHEBI:15361"/>
        <dbReference type="ChEBI" id="CHEBI:15378"/>
        <dbReference type="ChEBI" id="CHEBI:16567"/>
        <dbReference type="ChEBI" id="CHEBI:29748"/>
        <dbReference type="ChEBI" id="CHEBI:29985"/>
        <dbReference type="ChEBI" id="CHEBI:58359"/>
        <dbReference type="EC" id="4.1.3.27"/>
    </reaction>
</comment>
<evidence type="ECO:0000256" key="11">
    <source>
        <dbReference type="ARBA" id="ARBA00023141"/>
    </source>
</evidence>
<feature type="domain" description="Glutamine amidotransferase" evidence="15">
    <location>
        <begin position="28"/>
        <end position="213"/>
    </location>
</feature>
<evidence type="ECO:0000259" key="16">
    <source>
        <dbReference type="Pfam" id="PF00218"/>
    </source>
</evidence>
<dbReference type="Proteomes" id="UP000092321">
    <property type="component" value="Unassembled WGS sequence"/>
</dbReference>
<dbReference type="Pfam" id="PF00117">
    <property type="entry name" value="GATase"/>
    <property type="match status" value="1"/>
</dbReference>
<dbReference type="Gene3D" id="3.40.50.880">
    <property type="match status" value="1"/>
</dbReference>
<dbReference type="EMBL" id="LXPE01000028">
    <property type="protein sequence ID" value="OBA26011.1"/>
    <property type="molecule type" value="Genomic_DNA"/>
</dbReference>
<dbReference type="InterPro" id="IPR050472">
    <property type="entry name" value="Anth_synth/Amidotransfase"/>
</dbReference>
<dbReference type="InterPro" id="IPR013798">
    <property type="entry name" value="Indole-3-glycerol_P_synth_dom"/>
</dbReference>
<comment type="pathway">
    <text evidence="2">Amino-acid biosynthesis; L-tryptophan biosynthesis; L-tryptophan from chorismate: step 4/5.</text>
</comment>
<evidence type="ECO:0000256" key="3">
    <source>
        <dbReference type="ARBA" id="ARBA00004873"/>
    </source>
</evidence>